<protein>
    <submittedName>
        <fullName evidence="1">Unclassified</fullName>
    </submittedName>
</protein>
<name>W1ID15_9HYPO</name>
<organism evidence="1">
    <name type="scientific">Fusarium clavum</name>
    <dbReference type="NCBI Taxonomy" id="2594811"/>
    <lineage>
        <taxon>Eukaryota</taxon>
        <taxon>Fungi</taxon>
        <taxon>Dikarya</taxon>
        <taxon>Ascomycota</taxon>
        <taxon>Pezizomycotina</taxon>
        <taxon>Sordariomycetes</taxon>
        <taxon>Hypocreomycetidae</taxon>
        <taxon>Hypocreales</taxon>
        <taxon>Nectriaceae</taxon>
        <taxon>Fusarium</taxon>
        <taxon>Fusarium incarnatum-equiseti species complex</taxon>
    </lineage>
</organism>
<sequence length="37" mass="4264">MPGRRREEKKIKQNKTATVQQTVCGTKKAAKREGFRC</sequence>
<geneLocation type="mitochondrion" evidence="1"/>
<dbReference type="EMBL" id="HG321316">
    <property type="protein sequence ID" value="CEF82635.1"/>
    <property type="molecule type" value="Genomic_DNA"/>
</dbReference>
<keyword evidence="1" id="KW-0496">Mitochondrion</keyword>
<reference evidence="1" key="1">
    <citation type="submission" date="2013-05" db="EMBL/GenBank/DDBJ databases">
        <title>Draft genome sequences of six wheat associated Fusarium spp. isolates.</title>
        <authorList>
            <person name="Moolhuijzen P.M."/>
            <person name="Manners J.M."/>
            <person name="Wilcox S."/>
            <person name="Bellgard M.I."/>
            <person name="Gardiner D.M."/>
        </authorList>
    </citation>
    <scope>NUCLEOTIDE SEQUENCE</scope>
    <source>
        <strain evidence="1">CS3069</strain>
    </source>
</reference>
<accession>W1ID15</accession>
<dbReference type="AlphaFoldDB" id="W1ID15"/>
<gene>
    <name evidence="1" type="ORF">BN850_0137610</name>
</gene>
<dbReference type="EMBL" id="CBMI010005051">
    <property type="protein sequence ID" value="CDL73373.1"/>
    <property type="molecule type" value="Genomic_DNA"/>
</dbReference>
<evidence type="ECO:0000313" key="1">
    <source>
        <dbReference type="EMBL" id="CDL73373.1"/>
    </source>
</evidence>
<proteinExistence type="predicted"/>